<reference evidence="2" key="1">
    <citation type="journal article" date="2014" name="Front. Microbiol.">
        <title>High frequency of phylogenetically diverse reductive dehalogenase-homologous genes in deep subseafloor sedimentary metagenomes.</title>
        <authorList>
            <person name="Kawai M."/>
            <person name="Futagami T."/>
            <person name="Toyoda A."/>
            <person name="Takaki Y."/>
            <person name="Nishi S."/>
            <person name="Hori S."/>
            <person name="Arai W."/>
            <person name="Tsubouchi T."/>
            <person name="Morono Y."/>
            <person name="Uchiyama I."/>
            <person name="Ito T."/>
            <person name="Fujiyama A."/>
            <person name="Inagaki F."/>
            <person name="Takami H."/>
        </authorList>
    </citation>
    <scope>NUCLEOTIDE SEQUENCE</scope>
    <source>
        <strain evidence="2">Expedition CK06-06</strain>
    </source>
</reference>
<evidence type="ECO:0008006" key="3">
    <source>
        <dbReference type="Google" id="ProtNLM"/>
    </source>
</evidence>
<protein>
    <recommendedName>
        <fullName evidence="3">Polysaccharide biosynthesis protein CapD-like domain-containing protein</fullName>
    </recommendedName>
</protein>
<dbReference type="AlphaFoldDB" id="X1EMR7"/>
<feature type="transmembrane region" description="Helical" evidence="1">
    <location>
        <begin position="110"/>
        <end position="127"/>
    </location>
</feature>
<dbReference type="Pfam" id="PF13727">
    <property type="entry name" value="CoA_binding_3"/>
    <property type="match status" value="1"/>
</dbReference>
<keyword evidence="1" id="KW-0472">Membrane</keyword>
<dbReference type="Gene3D" id="3.40.50.720">
    <property type="entry name" value="NAD(P)-binding Rossmann-like Domain"/>
    <property type="match status" value="1"/>
</dbReference>
<feature type="transmembrane region" description="Helical" evidence="1">
    <location>
        <begin position="12"/>
        <end position="33"/>
    </location>
</feature>
<dbReference type="SUPFAM" id="SSF51735">
    <property type="entry name" value="NAD(P)-binding Rossmann-fold domains"/>
    <property type="match status" value="1"/>
</dbReference>
<evidence type="ECO:0000256" key="1">
    <source>
        <dbReference type="SAM" id="Phobius"/>
    </source>
</evidence>
<sequence length="217" mass="23956">MLLRRINWLRLLLAVMDAVVINAAFVVALWLRFEGSIPAEYGSLYLRTTGWITPLVILSCYALGLYNRVWDYASTDAALVVVLGISIGFGLATLVMVFDPHLMYPRSVLAMAWLMSILGIGGGRFAWRDIRRRQHTAKGRMADVERRRVLVYGAGHAGTMLSRHIATDPDAPYEVVGFVDDDPHLAGMIAASHRVLGTGEQLADLVARHDIAEVILA</sequence>
<feature type="transmembrane region" description="Helical" evidence="1">
    <location>
        <begin position="78"/>
        <end position="98"/>
    </location>
</feature>
<accession>X1EMR7</accession>
<dbReference type="EMBL" id="BART01030734">
    <property type="protein sequence ID" value="GAH18409.1"/>
    <property type="molecule type" value="Genomic_DNA"/>
</dbReference>
<evidence type="ECO:0000313" key="2">
    <source>
        <dbReference type="EMBL" id="GAH18409.1"/>
    </source>
</evidence>
<feature type="transmembrane region" description="Helical" evidence="1">
    <location>
        <begin position="45"/>
        <end position="66"/>
    </location>
</feature>
<keyword evidence="1" id="KW-1133">Transmembrane helix</keyword>
<organism evidence="2">
    <name type="scientific">marine sediment metagenome</name>
    <dbReference type="NCBI Taxonomy" id="412755"/>
    <lineage>
        <taxon>unclassified sequences</taxon>
        <taxon>metagenomes</taxon>
        <taxon>ecological metagenomes</taxon>
    </lineage>
</organism>
<dbReference type="PANTHER" id="PTHR43318:SF2">
    <property type="entry name" value="UDP-N-ACETYLGLUCOSAMINE 4,6-DEHYDRATASE (INVERTING)"/>
    <property type="match status" value="1"/>
</dbReference>
<dbReference type="PANTHER" id="PTHR43318">
    <property type="entry name" value="UDP-N-ACETYLGLUCOSAMINE 4,6-DEHYDRATASE"/>
    <property type="match status" value="1"/>
</dbReference>
<name>X1EMR7_9ZZZZ</name>
<comment type="caution">
    <text evidence="2">The sequence shown here is derived from an EMBL/GenBank/DDBJ whole genome shotgun (WGS) entry which is preliminary data.</text>
</comment>
<dbReference type="InterPro" id="IPR051203">
    <property type="entry name" value="Polysaccharide_Synthase-Rel"/>
</dbReference>
<dbReference type="InterPro" id="IPR036291">
    <property type="entry name" value="NAD(P)-bd_dom_sf"/>
</dbReference>
<gene>
    <name evidence="2" type="ORF">S01H4_53559</name>
</gene>
<proteinExistence type="predicted"/>
<keyword evidence="1" id="KW-0812">Transmembrane</keyword>
<feature type="non-terminal residue" evidence="2">
    <location>
        <position position="217"/>
    </location>
</feature>